<sequence length="127" mass="14845">MTLLMTALTRFSKRCSNPLKVTRRSQELNDATIIARLLKDLKNLRRCINRQVRAEPSFSVVSDDKPVRARLTVEEKIERKALHMENYRQRPKVSDEAVLQIRISSENRCFKGSFDDNPKKFAKGLRR</sequence>
<proteinExistence type="predicted"/>
<dbReference type="Proteomes" id="UP000270296">
    <property type="component" value="Unassembled WGS sequence"/>
</dbReference>
<dbReference type="WBParaSite" id="SBAD_0000267201-mRNA-1">
    <property type="protein sequence ID" value="SBAD_0000267201-mRNA-1"/>
    <property type="gene ID" value="SBAD_0000267201"/>
</dbReference>
<dbReference type="EMBL" id="UZAM01007278">
    <property type="protein sequence ID" value="VDO98033.1"/>
    <property type="molecule type" value="Genomic_DNA"/>
</dbReference>
<evidence type="ECO:0000313" key="3">
    <source>
        <dbReference type="WBParaSite" id="SBAD_0000267201-mRNA-1"/>
    </source>
</evidence>
<reference evidence="3" key="1">
    <citation type="submission" date="2016-06" db="UniProtKB">
        <authorList>
            <consortium name="WormBaseParasite"/>
        </authorList>
    </citation>
    <scope>IDENTIFICATION</scope>
</reference>
<reference evidence="1 2" key="2">
    <citation type="submission" date="2018-11" db="EMBL/GenBank/DDBJ databases">
        <authorList>
            <consortium name="Pathogen Informatics"/>
        </authorList>
    </citation>
    <scope>NUCLEOTIDE SEQUENCE [LARGE SCALE GENOMIC DNA]</scope>
</reference>
<protein>
    <submittedName>
        <fullName evidence="1 3">Uncharacterized protein</fullName>
    </submittedName>
</protein>
<keyword evidence="2" id="KW-1185">Reference proteome</keyword>
<evidence type="ECO:0000313" key="1">
    <source>
        <dbReference type="EMBL" id="VDO98033.1"/>
    </source>
</evidence>
<accession>A0A183IG04</accession>
<organism evidence="3">
    <name type="scientific">Soboliphyme baturini</name>
    <dbReference type="NCBI Taxonomy" id="241478"/>
    <lineage>
        <taxon>Eukaryota</taxon>
        <taxon>Metazoa</taxon>
        <taxon>Ecdysozoa</taxon>
        <taxon>Nematoda</taxon>
        <taxon>Enoplea</taxon>
        <taxon>Dorylaimia</taxon>
        <taxon>Dioctophymatida</taxon>
        <taxon>Dioctophymatoidea</taxon>
        <taxon>Soboliphymatidae</taxon>
        <taxon>Soboliphyme</taxon>
    </lineage>
</organism>
<gene>
    <name evidence="1" type="ORF">SBAD_LOCUS2548</name>
</gene>
<name>A0A183IG04_9BILA</name>
<dbReference type="AlphaFoldDB" id="A0A183IG04"/>
<evidence type="ECO:0000313" key="2">
    <source>
        <dbReference type="Proteomes" id="UP000270296"/>
    </source>
</evidence>